<reference evidence="2 3" key="1">
    <citation type="submission" date="2022-06" db="EMBL/GenBank/DDBJ databases">
        <title>Genomic Encyclopedia of Archaeal and Bacterial Type Strains, Phase II (KMG-II): from individual species to whole genera.</title>
        <authorList>
            <person name="Goeker M."/>
        </authorList>
    </citation>
    <scope>NUCLEOTIDE SEQUENCE [LARGE SCALE GENOMIC DNA]</scope>
    <source>
        <strain evidence="2 3">DSM 44255</strain>
    </source>
</reference>
<dbReference type="RefSeq" id="WP_253886536.1">
    <property type="nucleotide sequence ID" value="NZ_BAAAVB010000012.1"/>
</dbReference>
<evidence type="ECO:0000256" key="1">
    <source>
        <dbReference type="SAM" id="MobiDB-lite"/>
    </source>
</evidence>
<gene>
    <name evidence="2" type="ORF">LV75_002025</name>
</gene>
<keyword evidence="3" id="KW-1185">Reference proteome</keyword>
<organism evidence="2 3">
    <name type="scientific">Actinokineospora diospyrosa</name>
    <dbReference type="NCBI Taxonomy" id="103728"/>
    <lineage>
        <taxon>Bacteria</taxon>
        <taxon>Bacillati</taxon>
        <taxon>Actinomycetota</taxon>
        <taxon>Actinomycetes</taxon>
        <taxon>Pseudonocardiales</taxon>
        <taxon>Pseudonocardiaceae</taxon>
        <taxon>Actinokineospora</taxon>
    </lineage>
</organism>
<evidence type="ECO:0000313" key="2">
    <source>
        <dbReference type="EMBL" id="MCP2269536.1"/>
    </source>
</evidence>
<accession>A0ABT1IB05</accession>
<dbReference type="Proteomes" id="UP001205185">
    <property type="component" value="Unassembled WGS sequence"/>
</dbReference>
<proteinExistence type="predicted"/>
<evidence type="ECO:0008006" key="4">
    <source>
        <dbReference type="Google" id="ProtNLM"/>
    </source>
</evidence>
<dbReference type="Pfam" id="PF11950">
    <property type="entry name" value="DUF3467"/>
    <property type="match status" value="1"/>
</dbReference>
<dbReference type="InterPro" id="IPR021857">
    <property type="entry name" value="DUF3467"/>
</dbReference>
<sequence>MDQPLEARFMVNLPTEQEVGHYASFAVVWHDKESFVLDFATVVGPNHPTQDDNGDTFIATPARIVSRVRIPPSQVFEIMKALEQQLSKWEQETGRKPGQQGPATPPGN</sequence>
<comment type="caution">
    <text evidence="2">The sequence shown here is derived from an EMBL/GenBank/DDBJ whole genome shotgun (WGS) entry which is preliminary data.</text>
</comment>
<feature type="region of interest" description="Disordered" evidence="1">
    <location>
        <begin position="87"/>
        <end position="108"/>
    </location>
</feature>
<name>A0ABT1IB05_9PSEU</name>
<dbReference type="EMBL" id="JAMTCO010000005">
    <property type="protein sequence ID" value="MCP2269536.1"/>
    <property type="molecule type" value="Genomic_DNA"/>
</dbReference>
<evidence type="ECO:0000313" key="3">
    <source>
        <dbReference type="Proteomes" id="UP001205185"/>
    </source>
</evidence>
<protein>
    <recommendedName>
        <fullName evidence="4">DUF3467 domain-containing protein</fullName>
    </recommendedName>
</protein>